<dbReference type="PANTHER" id="PTHR31898:SF1">
    <property type="entry name" value="TLC DOMAIN-CONTAINING PROTEIN 5"/>
    <property type="match status" value="1"/>
</dbReference>
<dbReference type="SMART" id="SM00724">
    <property type="entry name" value="TLC"/>
    <property type="match status" value="1"/>
</dbReference>
<dbReference type="GO" id="GO:0016020">
    <property type="term" value="C:membrane"/>
    <property type="evidence" value="ECO:0007669"/>
    <property type="project" value="UniProtKB-SubCell"/>
</dbReference>
<keyword evidence="9" id="KW-1185">Reference proteome</keyword>
<evidence type="ECO:0000256" key="3">
    <source>
        <dbReference type="ARBA" id="ARBA00022989"/>
    </source>
</evidence>
<feature type="domain" description="TLC" evidence="7">
    <location>
        <begin position="22"/>
        <end position="181"/>
    </location>
</feature>
<evidence type="ECO:0000313" key="9">
    <source>
        <dbReference type="Proteomes" id="UP000027120"/>
    </source>
</evidence>
<evidence type="ECO:0000256" key="5">
    <source>
        <dbReference type="PROSITE-ProRule" id="PRU00205"/>
    </source>
</evidence>
<protein>
    <recommendedName>
        <fullName evidence="7">TLC domain-containing protein</fullName>
    </recommendedName>
</protein>
<feature type="transmembrane region" description="Helical" evidence="6">
    <location>
        <begin position="6"/>
        <end position="23"/>
    </location>
</feature>
<feature type="non-terminal residue" evidence="8">
    <location>
        <position position="181"/>
    </location>
</feature>
<evidence type="ECO:0000259" key="7">
    <source>
        <dbReference type="PROSITE" id="PS50922"/>
    </source>
</evidence>
<reference evidence="8 9" key="1">
    <citation type="submission" date="2014-04" db="EMBL/GenBank/DDBJ databases">
        <authorList>
            <consortium name="International Citrus Genome Consortium"/>
            <person name="Gmitter F."/>
            <person name="Chen C."/>
            <person name="Farmerie W."/>
            <person name="Harkins T."/>
            <person name="Desany B."/>
            <person name="Mohiuddin M."/>
            <person name="Kodira C."/>
            <person name="Borodovsky M."/>
            <person name="Lomsadze A."/>
            <person name="Burns P."/>
            <person name="Jenkins J."/>
            <person name="Prochnik S."/>
            <person name="Shu S."/>
            <person name="Chapman J."/>
            <person name="Pitluck S."/>
            <person name="Schmutz J."/>
            <person name="Rokhsar D."/>
        </authorList>
    </citation>
    <scope>NUCLEOTIDE SEQUENCE</scope>
</reference>
<dbReference type="EMBL" id="KK786309">
    <property type="protein sequence ID" value="KDO39777.1"/>
    <property type="molecule type" value="Genomic_DNA"/>
</dbReference>
<proteinExistence type="predicted"/>
<keyword evidence="2 5" id="KW-0812">Transmembrane</keyword>
<organism evidence="8 9">
    <name type="scientific">Citrus sinensis</name>
    <name type="common">Sweet orange</name>
    <name type="synonym">Citrus aurantium var. sinensis</name>
    <dbReference type="NCBI Taxonomy" id="2711"/>
    <lineage>
        <taxon>Eukaryota</taxon>
        <taxon>Viridiplantae</taxon>
        <taxon>Streptophyta</taxon>
        <taxon>Embryophyta</taxon>
        <taxon>Tracheophyta</taxon>
        <taxon>Spermatophyta</taxon>
        <taxon>Magnoliopsida</taxon>
        <taxon>eudicotyledons</taxon>
        <taxon>Gunneridae</taxon>
        <taxon>Pentapetalae</taxon>
        <taxon>rosids</taxon>
        <taxon>malvids</taxon>
        <taxon>Sapindales</taxon>
        <taxon>Rutaceae</taxon>
        <taxon>Aurantioideae</taxon>
        <taxon>Citrus</taxon>
    </lineage>
</organism>
<dbReference type="Pfam" id="PF03798">
    <property type="entry name" value="TRAM_LAG1_CLN8"/>
    <property type="match status" value="1"/>
</dbReference>
<comment type="subcellular location">
    <subcellularLocation>
        <location evidence="1">Membrane</location>
        <topology evidence="1">Multi-pass membrane protein</topology>
    </subcellularLocation>
</comment>
<dbReference type="PROSITE" id="PS50922">
    <property type="entry name" value="TLC"/>
    <property type="match status" value="1"/>
</dbReference>
<dbReference type="Proteomes" id="UP000027120">
    <property type="component" value="Unassembled WGS sequence"/>
</dbReference>
<evidence type="ECO:0000256" key="6">
    <source>
        <dbReference type="SAM" id="Phobius"/>
    </source>
</evidence>
<dbReference type="InterPro" id="IPR006634">
    <property type="entry name" value="TLC-dom"/>
</dbReference>
<sequence length="181" mass="20250">MDDYILKLVVIVVVLWTAVFLFIRKIFPNRSFNFCSRLVSTIHATLAVTLTSPPFKTGDAQFACIVEITWTLAYLIYDLVCCSFDQRVNVDNTIHHLISIVGIGAGLVYEKISSPFLHCREMLKELGYRDTGLNLTADVTFAAIFTFARMVCEPHLTYLTPSARNPIIIKAMALGLQLVSA</sequence>
<evidence type="ECO:0000256" key="2">
    <source>
        <dbReference type="ARBA" id="ARBA00022692"/>
    </source>
</evidence>
<dbReference type="InterPro" id="IPR042512">
    <property type="entry name" value="TLCD5"/>
</dbReference>
<evidence type="ECO:0000313" key="8">
    <source>
        <dbReference type="EMBL" id="KDO39777.1"/>
    </source>
</evidence>
<evidence type="ECO:0000256" key="1">
    <source>
        <dbReference type="ARBA" id="ARBA00004141"/>
    </source>
</evidence>
<dbReference type="AlphaFoldDB" id="A0A067DL97"/>
<name>A0A067DL97_CITSI</name>
<evidence type="ECO:0000256" key="4">
    <source>
        <dbReference type="ARBA" id="ARBA00023136"/>
    </source>
</evidence>
<gene>
    <name evidence="8" type="ORF">CISIN_1g043952mg</name>
</gene>
<keyword evidence="3 6" id="KW-1133">Transmembrane helix</keyword>
<accession>A0A067DL97</accession>
<dbReference type="PANTHER" id="PTHR31898">
    <property type="entry name" value="TRANSMEMBRANE PROTEIN 136"/>
    <property type="match status" value="1"/>
</dbReference>
<keyword evidence="4 5" id="KW-0472">Membrane</keyword>